<name>A0A7F5RDJ4_AGRPL</name>
<organism evidence="3 4">
    <name type="scientific">Agrilus planipennis</name>
    <name type="common">Emerald ash borer</name>
    <name type="synonym">Agrilus marcopoli</name>
    <dbReference type="NCBI Taxonomy" id="224129"/>
    <lineage>
        <taxon>Eukaryota</taxon>
        <taxon>Metazoa</taxon>
        <taxon>Ecdysozoa</taxon>
        <taxon>Arthropoda</taxon>
        <taxon>Hexapoda</taxon>
        <taxon>Insecta</taxon>
        <taxon>Pterygota</taxon>
        <taxon>Neoptera</taxon>
        <taxon>Endopterygota</taxon>
        <taxon>Coleoptera</taxon>
        <taxon>Polyphaga</taxon>
        <taxon>Elateriformia</taxon>
        <taxon>Buprestoidea</taxon>
        <taxon>Buprestidae</taxon>
        <taxon>Agrilinae</taxon>
        <taxon>Agrilus</taxon>
    </lineage>
</organism>
<sequence>MEKACVFVLLFLLYGAEASKLQMPSTATIGDVVKLECNILFGIGVFPTLDYIRWLKDGQEVYRCDPNKLAGMVTNQVEGVNIDIKGSNFHKITLNPVDLKTSGIWTCEAKSSDGYYGLAQMSGTLTILYPKVP</sequence>
<dbReference type="RefSeq" id="XP_025834048.1">
    <property type="nucleotide sequence ID" value="XM_025978263.1"/>
</dbReference>
<evidence type="ECO:0000259" key="2">
    <source>
        <dbReference type="PROSITE" id="PS50835"/>
    </source>
</evidence>
<dbReference type="InterPro" id="IPR007110">
    <property type="entry name" value="Ig-like_dom"/>
</dbReference>
<proteinExistence type="predicted"/>
<evidence type="ECO:0000313" key="4">
    <source>
        <dbReference type="RefSeq" id="XP_025834047.1"/>
    </source>
</evidence>
<feature type="signal peptide" evidence="1">
    <location>
        <begin position="1"/>
        <end position="18"/>
    </location>
</feature>
<keyword evidence="1" id="KW-0732">Signal</keyword>
<protein>
    <submittedName>
        <fullName evidence="4">Uncharacterized protein LOC112905581 isoform X1</fullName>
    </submittedName>
    <submittedName>
        <fullName evidence="5">Uncharacterized protein LOC112905581 isoform X2</fullName>
    </submittedName>
</protein>
<evidence type="ECO:0000313" key="3">
    <source>
        <dbReference type="Proteomes" id="UP000192223"/>
    </source>
</evidence>
<feature type="domain" description="Ig-like" evidence="2">
    <location>
        <begin position="16"/>
        <end position="126"/>
    </location>
</feature>
<feature type="chain" id="PRO_5044657273" evidence="1">
    <location>
        <begin position="19"/>
        <end position="133"/>
    </location>
</feature>
<dbReference type="Proteomes" id="UP000192223">
    <property type="component" value="Unplaced"/>
</dbReference>
<dbReference type="AlphaFoldDB" id="A0A7F5RDJ4"/>
<dbReference type="OrthoDB" id="6415662at2759"/>
<dbReference type="InterPro" id="IPR036179">
    <property type="entry name" value="Ig-like_dom_sf"/>
</dbReference>
<dbReference type="PROSITE" id="PS50835">
    <property type="entry name" value="IG_LIKE"/>
    <property type="match status" value="1"/>
</dbReference>
<dbReference type="GeneID" id="112905581"/>
<dbReference type="RefSeq" id="XP_025834047.1">
    <property type="nucleotide sequence ID" value="XM_025978262.1"/>
</dbReference>
<keyword evidence="3" id="KW-1185">Reference proteome</keyword>
<dbReference type="Gene3D" id="2.60.40.10">
    <property type="entry name" value="Immunoglobulins"/>
    <property type="match status" value="1"/>
</dbReference>
<dbReference type="SUPFAM" id="SSF48726">
    <property type="entry name" value="Immunoglobulin"/>
    <property type="match status" value="1"/>
</dbReference>
<evidence type="ECO:0000256" key="1">
    <source>
        <dbReference type="SAM" id="SignalP"/>
    </source>
</evidence>
<evidence type="ECO:0000313" key="5">
    <source>
        <dbReference type="RefSeq" id="XP_025834048.1"/>
    </source>
</evidence>
<dbReference type="InterPro" id="IPR013783">
    <property type="entry name" value="Ig-like_fold"/>
</dbReference>
<dbReference type="KEGG" id="apln:112905581"/>
<dbReference type="PANTHER" id="PTHR21261">
    <property type="entry name" value="BEAT PROTEIN"/>
    <property type="match status" value="1"/>
</dbReference>
<accession>A0A7F5RDJ4</accession>
<gene>
    <name evidence="4 5" type="primary">LOC112905581</name>
</gene>
<reference evidence="4 5" key="1">
    <citation type="submission" date="2025-04" db="UniProtKB">
        <authorList>
            <consortium name="RefSeq"/>
        </authorList>
    </citation>
    <scope>IDENTIFICATION</scope>
    <source>
        <tissue evidence="4 5">Entire body</tissue>
    </source>
</reference>